<dbReference type="GO" id="GO:0005789">
    <property type="term" value="C:endoplasmic reticulum membrane"/>
    <property type="evidence" value="ECO:0007669"/>
    <property type="project" value="UniProtKB-SubCell"/>
</dbReference>
<evidence type="ECO:0000313" key="9">
    <source>
        <dbReference type="EMBL" id="EKD15420.1"/>
    </source>
</evidence>
<feature type="transmembrane region" description="Helical" evidence="7">
    <location>
        <begin position="64"/>
        <end position="85"/>
    </location>
</feature>
<feature type="transmembrane region" description="Helical" evidence="7">
    <location>
        <begin position="132"/>
        <end position="150"/>
    </location>
</feature>
<dbReference type="OMA" id="EFKDPMV"/>
<dbReference type="PIRSF" id="PIRSF031032">
    <property type="entry name" value="TMP_97_prd"/>
    <property type="match status" value="1"/>
</dbReference>
<dbReference type="AlphaFoldDB" id="K1WDD2"/>
<dbReference type="PANTHER" id="PTHR31204">
    <property type="entry name" value="SIGMA INTRACELLULAR RECEPTOR 2"/>
    <property type="match status" value="1"/>
</dbReference>
<feature type="transmembrane region" description="Helical" evidence="7">
    <location>
        <begin position="12"/>
        <end position="34"/>
    </location>
</feature>
<keyword evidence="3 7" id="KW-0812">Transmembrane</keyword>
<dbReference type="InterPro" id="IPR051987">
    <property type="entry name" value="Sigma-2_receptor-like"/>
</dbReference>
<reference evidence="9 10" key="1">
    <citation type="journal article" date="2012" name="BMC Genomics">
        <title>Sequencing the genome of Marssonina brunnea reveals fungus-poplar co-evolution.</title>
        <authorList>
            <person name="Zhu S."/>
            <person name="Cao Y.-Z."/>
            <person name="Jiang C."/>
            <person name="Tan B.-Y."/>
            <person name="Wang Z."/>
            <person name="Feng S."/>
            <person name="Zhang L."/>
            <person name="Su X.-H."/>
            <person name="Brejova B."/>
            <person name="Vinar T."/>
            <person name="Xu M."/>
            <person name="Wang M.-X."/>
            <person name="Zhang S.-G."/>
            <person name="Huang M.-R."/>
            <person name="Wu R."/>
            <person name="Zhou Y."/>
        </authorList>
    </citation>
    <scope>NUCLEOTIDE SEQUENCE [LARGE SCALE GENOMIC DNA]</scope>
    <source>
        <strain evidence="9 10">MB_m1</strain>
    </source>
</reference>
<dbReference type="Proteomes" id="UP000006753">
    <property type="component" value="Unassembled WGS sequence"/>
</dbReference>
<evidence type="ECO:0000256" key="7">
    <source>
        <dbReference type="PIRNR" id="PIRNR031032"/>
    </source>
</evidence>
<gene>
    <name evidence="9" type="ORF">MBM_06636</name>
</gene>
<evidence type="ECO:0000259" key="8">
    <source>
        <dbReference type="PROSITE" id="PS51751"/>
    </source>
</evidence>
<dbReference type="KEGG" id="mbe:MBM_06636"/>
<dbReference type="HOGENOM" id="CLU_086812_3_0_1"/>
<keyword evidence="5 7" id="KW-1133">Transmembrane helix</keyword>
<evidence type="ECO:0000256" key="6">
    <source>
        <dbReference type="ARBA" id="ARBA00023136"/>
    </source>
</evidence>
<dbReference type="GeneID" id="18762571"/>
<accession>K1WDD2</accession>
<comment type="similarity">
    <text evidence="2">Belongs to the TMEM97/sigma-2 receptor family.</text>
</comment>
<evidence type="ECO:0000256" key="2">
    <source>
        <dbReference type="ARBA" id="ARBA00009096"/>
    </source>
</evidence>
<dbReference type="InterPro" id="IPR033118">
    <property type="entry name" value="EXPERA"/>
</dbReference>
<dbReference type="InterPro" id="IPR016964">
    <property type="entry name" value="Sigma2_recept"/>
</dbReference>
<protein>
    <recommendedName>
        <fullName evidence="7">Efficient mitochondria targeting-associated protein 19</fullName>
    </recommendedName>
</protein>
<dbReference type="EMBL" id="JH921442">
    <property type="protein sequence ID" value="EKD15420.1"/>
    <property type="molecule type" value="Genomic_DNA"/>
</dbReference>
<dbReference type="eggNOG" id="KOG0012">
    <property type="taxonomic scope" value="Eukaryota"/>
</dbReference>
<dbReference type="PANTHER" id="PTHR31204:SF1">
    <property type="entry name" value="SIGMA INTRACELLULAR RECEPTOR 2"/>
    <property type="match status" value="1"/>
</dbReference>
<dbReference type="OrthoDB" id="433124at2759"/>
<name>K1WDD2_MARBU</name>
<dbReference type="Pfam" id="PF05241">
    <property type="entry name" value="EBP"/>
    <property type="match status" value="1"/>
</dbReference>
<feature type="transmembrane region" description="Helical" evidence="7">
    <location>
        <begin position="97"/>
        <end position="120"/>
    </location>
</feature>
<feature type="domain" description="EXPERA" evidence="8">
    <location>
        <begin position="10"/>
        <end position="145"/>
    </location>
</feature>
<dbReference type="InParanoid" id="K1WDD2"/>
<evidence type="ECO:0000256" key="3">
    <source>
        <dbReference type="ARBA" id="ARBA00022692"/>
    </source>
</evidence>
<evidence type="ECO:0000256" key="4">
    <source>
        <dbReference type="ARBA" id="ARBA00022824"/>
    </source>
</evidence>
<evidence type="ECO:0000256" key="5">
    <source>
        <dbReference type="ARBA" id="ARBA00022989"/>
    </source>
</evidence>
<evidence type="ECO:0000256" key="1">
    <source>
        <dbReference type="ARBA" id="ARBA00004477"/>
    </source>
</evidence>
<dbReference type="STRING" id="1072389.K1WDD2"/>
<keyword evidence="4 7" id="KW-0256">Endoplasmic reticulum</keyword>
<proteinExistence type="inferred from homology"/>
<keyword evidence="10" id="KW-1185">Reference proteome</keyword>
<comment type="subcellular location">
    <subcellularLocation>
        <location evidence="1">Endoplasmic reticulum membrane</location>
        <topology evidence="1">Multi-pass membrane protein</topology>
    </subcellularLocation>
</comment>
<organism evidence="9 10">
    <name type="scientific">Marssonina brunnea f. sp. multigermtubi (strain MB_m1)</name>
    <name type="common">Marssonina leaf spot fungus</name>
    <dbReference type="NCBI Taxonomy" id="1072389"/>
    <lineage>
        <taxon>Eukaryota</taxon>
        <taxon>Fungi</taxon>
        <taxon>Dikarya</taxon>
        <taxon>Ascomycota</taxon>
        <taxon>Pezizomycotina</taxon>
        <taxon>Leotiomycetes</taxon>
        <taxon>Helotiales</taxon>
        <taxon>Drepanopezizaceae</taxon>
        <taxon>Drepanopeziza</taxon>
    </lineage>
</organism>
<keyword evidence="6 7" id="KW-0472">Membrane</keyword>
<sequence length="176" mass="20109">MATTILSRKRDLAYMIHFSISLPLMFLMDLQAIYPPAIVPGFMKALEGWYIENYHDQFFVTKPAFFQAFIASEILYQAPAMVIALRLLYTDSPKVPLVLLPYSMLIFATTATCMFEYSFWDIPLQQKIDLTTLYGPYLAISAFMFGDMSIRLNNVINAATTKLSSQSLSRLSRKDQ</sequence>
<evidence type="ECO:0000313" key="10">
    <source>
        <dbReference type="Proteomes" id="UP000006753"/>
    </source>
</evidence>
<dbReference type="PROSITE" id="PS51751">
    <property type="entry name" value="EXPERA"/>
    <property type="match status" value="1"/>
</dbReference>